<protein>
    <submittedName>
        <fullName evidence="1">Uncharacterized protein</fullName>
    </submittedName>
</protein>
<name>A0ABQ6Z269_9ENTE</name>
<sequence>MANWREVVALCSEERIFWDDHYYRFRKIGDDTYELSRLVAGPCGENTYHPKLTVKVENEMFIPMTYFDNTDTPVKEFTREDDESFIDQEFVTLLEMFMEAKEHQE</sequence>
<keyword evidence="2" id="KW-1185">Reference proteome</keyword>
<gene>
    <name evidence="1" type="ORF">BAU17_00065</name>
</gene>
<reference evidence="1 2" key="1">
    <citation type="submission" date="2016-06" db="EMBL/GenBank/DDBJ databases">
        <title>Four novel species of enterococci isolated from chicken manure.</title>
        <authorList>
            <person name="Van Tyne D."/>
        </authorList>
    </citation>
    <scope>NUCLEOTIDE SEQUENCE [LARGE SCALE GENOMIC DNA]</scope>
    <source>
        <strain evidence="1 2">CU12B</strain>
    </source>
</reference>
<proteinExistence type="predicted"/>
<dbReference type="EMBL" id="MAEL01000010">
    <property type="protein sequence ID" value="KAF1305681.1"/>
    <property type="molecule type" value="Genomic_DNA"/>
</dbReference>
<accession>A0ABQ6Z269</accession>
<dbReference type="Proteomes" id="UP000782705">
    <property type="component" value="Unassembled WGS sequence"/>
</dbReference>
<evidence type="ECO:0000313" key="1">
    <source>
        <dbReference type="EMBL" id="KAF1305681.1"/>
    </source>
</evidence>
<dbReference type="RefSeq" id="WP_161900995.1">
    <property type="nucleotide sequence ID" value="NZ_MAEL01000010.1"/>
</dbReference>
<comment type="caution">
    <text evidence="1">The sequence shown here is derived from an EMBL/GenBank/DDBJ whole genome shotgun (WGS) entry which is preliminary data.</text>
</comment>
<organism evidence="1 2">
    <name type="scientific">Candidatus Enterococcus willemsii</name>
    <dbReference type="NCBI Taxonomy" id="1857215"/>
    <lineage>
        <taxon>Bacteria</taxon>
        <taxon>Bacillati</taxon>
        <taxon>Bacillota</taxon>
        <taxon>Bacilli</taxon>
        <taxon>Lactobacillales</taxon>
        <taxon>Enterococcaceae</taxon>
        <taxon>Enterococcus</taxon>
    </lineage>
</organism>
<evidence type="ECO:0000313" key="2">
    <source>
        <dbReference type="Proteomes" id="UP000782705"/>
    </source>
</evidence>